<accession>A0A4Q2ELY8</accession>
<protein>
    <recommendedName>
        <fullName evidence="8">Extracellular solute-binding protein</fullName>
    </recommendedName>
</protein>
<evidence type="ECO:0000256" key="5">
    <source>
        <dbReference type="ARBA" id="ARBA00023288"/>
    </source>
</evidence>
<evidence type="ECO:0000256" key="1">
    <source>
        <dbReference type="ARBA" id="ARBA00022475"/>
    </source>
</evidence>
<dbReference type="InterPro" id="IPR006059">
    <property type="entry name" value="SBP"/>
</dbReference>
<keyword evidence="7" id="KW-1185">Reference proteome</keyword>
<organism evidence="6 7">
    <name type="scientific">Propioniciclava flava</name>
    <dbReference type="NCBI Taxonomy" id="2072026"/>
    <lineage>
        <taxon>Bacteria</taxon>
        <taxon>Bacillati</taxon>
        <taxon>Actinomycetota</taxon>
        <taxon>Actinomycetes</taxon>
        <taxon>Propionibacteriales</taxon>
        <taxon>Propionibacteriaceae</taxon>
        <taxon>Propioniciclava</taxon>
    </lineage>
</organism>
<evidence type="ECO:0000256" key="4">
    <source>
        <dbReference type="ARBA" id="ARBA00023139"/>
    </source>
</evidence>
<evidence type="ECO:0000313" key="7">
    <source>
        <dbReference type="Proteomes" id="UP000290624"/>
    </source>
</evidence>
<name>A0A4Q2ELY8_9ACTN</name>
<keyword evidence="1" id="KW-1003">Cell membrane</keyword>
<keyword evidence="3" id="KW-0472">Membrane</keyword>
<dbReference type="OrthoDB" id="8478044at2"/>
<evidence type="ECO:0008006" key="8">
    <source>
        <dbReference type="Google" id="ProtNLM"/>
    </source>
</evidence>
<dbReference type="Gene3D" id="3.40.190.10">
    <property type="entry name" value="Periplasmic binding protein-like II"/>
    <property type="match status" value="2"/>
</dbReference>
<evidence type="ECO:0000256" key="3">
    <source>
        <dbReference type="ARBA" id="ARBA00023136"/>
    </source>
</evidence>
<dbReference type="EMBL" id="PPCV01000001">
    <property type="protein sequence ID" value="RXW33614.1"/>
    <property type="molecule type" value="Genomic_DNA"/>
</dbReference>
<dbReference type="InterPro" id="IPR050490">
    <property type="entry name" value="Bact_solute-bd_prot1"/>
</dbReference>
<dbReference type="SUPFAM" id="SSF53850">
    <property type="entry name" value="Periplasmic binding protein-like II"/>
    <property type="match status" value="1"/>
</dbReference>
<keyword evidence="2" id="KW-0732">Signal</keyword>
<dbReference type="PANTHER" id="PTHR43649">
    <property type="entry name" value="ARABINOSE-BINDING PROTEIN-RELATED"/>
    <property type="match status" value="1"/>
</dbReference>
<comment type="caution">
    <text evidence="6">The sequence shown here is derived from an EMBL/GenBank/DDBJ whole genome shotgun (WGS) entry which is preliminary data.</text>
</comment>
<dbReference type="RefSeq" id="WP_129457583.1">
    <property type="nucleotide sequence ID" value="NZ_PPCV01000001.1"/>
</dbReference>
<sequence length="417" mass="44356">MTHTALRAGLVATTAAALLLTGCSAPGSGQQNLTFSLYMTADSPARAVYEKLIADFTHETGVAVDMTYDTTNYENNIKVKMAAGNLPDVFATHGWSVLRYSEFLQPLDDQAWTSGVNTALNTSMRDDQGHLYALPVEYTVAGIAVNQDVVEKAGVDATAINTWDDFNTALTKVAATGVTPITASGKSSSAGNMADFIASNAFTDAQRQSFLGGTFDTAAWSERVLSHVQDWRTAGFFNADYVSASLDDMASQLAQGQAAFALVPASSILATTLKLNPSANIGFIPIPSDQAERFLVGGEGIHSFGVSKSSKNKEAALKFVAFLAEPDNAAAIASALGSYSGLTNVKVDLGLLQSSYDAWVTPAQLPTKPFFDRVYLPNGIWSTMIATTDSVITGQASPDQASEQMKLQYDTLFRQAR</sequence>
<gene>
    <name evidence="6" type="ORF">C1706_02375</name>
</gene>
<dbReference type="AlphaFoldDB" id="A0A4Q2ELY8"/>
<dbReference type="PANTHER" id="PTHR43649:SF33">
    <property type="entry name" value="POLYGALACTURONAN_RHAMNOGALACTURONAN-BINDING PROTEIN YTCQ"/>
    <property type="match status" value="1"/>
</dbReference>
<dbReference type="Proteomes" id="UP000290624">
    <property type="component" value="Unassembled WGS sequence"/>
</dbReference>
<evidence type="ECO:0000313" key="6">
    <source>
        <dbReference type="EMBL" id="RXW33614.1"/>
    </source>
</evidence>
<dbReference type="Pfam" id="PF01547">
    <property type="entry name" value="SBP_bac_1"/>
    <property type="match status" value="1"/>
</dbReference>
<dbReference type="PROSITE" id="PS51257">
    <property type="entry name" value="PROKAR_LIPOPROTEIN"/>
    <property type="match status" value="1"/>
</dbReference>
<keyword evidence="5" id="KW-0449">Lipoprotein</keyword>
<proteinExistence type="predicted"/>
<reference evidence="6 7" key="1">
    <citation type="submission" date="2018-01" db="EMBL/GenBank/DDBJ databases">
        <title>Lactibacter flavus gen. nov., sp. nov., a novel bacterium of the family Propionibacteriaceae isolated from raw milk and dairy products.</title>
        <authorList>
            <person name="Wenning M."/>
            <person name="Breitenwieser F."/>
            <person name="Huptas C."/>
            <person name="von Neubeck M."/>
            <person name="Busse H.-J."/>
            <person name="Scherer S."/>
        </authorList>
    </citation>
    <scope>NUCLEOTIDE SEQUENCE [LARGE SCALE GENOMIC DNA]</scope>
    <source>
        <strain evidence="6 7">VG341</strain>
    </source>
</reference>
<keyword evidence="4" id="KW-0564">Palmitate</keyword>
<evidence type="ECO:0000256" key="2">
    <source>
        <dbReference type="ARBA" id="ARBA00022729"/>
    </source>
</evidence>